<organism evidence="2 3">
    <name type="scientific">Paramaledivibacter caminithermalis (strain DSM 15212 / CIP 107654 / DViRD3)</name>
    <name type="common">Clostridium caminithermale</name>
    <dbReference type="NCBI Taxonomy" id="1121301"/>
    <lineage>
        <taxon>Bacteria</taxon>
        <taxon>Bacillati</taxon>
        <taxon>Bacillota</taxon>
        <taxon>Clostridia</taxon>
        <taxon>Peptostreptococcales</taxon>
        <taxon>Caminicellaceae</taxon>
        <taxon>Paramaledivibacter</taxon>
    </lineage>
</organism>
<dbReference type="OrthoDB" id="9804551at2"/>
<gene>
    <name evidence="2" type="ORF">SAMN02745912_02254</name>
</gene>
<feature type="domain" description="Carrier" evidence="1">
    <location>
        <begin position="1"/>
        <end position="76"/>
    </location>
</feature>
<dbReference type="InterPro" id="IPR009081">
    <property type="entry name" value="PP-bd_ACP"/>
</dbReference>
<dbReference type="SUPFAM" id="SSF47336">
    <property type="entry name" value="ACP-like"/>
    <property type="match status" value="1"/>
</dbReference>
<dbReference type="Gene3D" id="1.10.1200.10">
    <property type="entry name" value="ACP-like"/>
    <property type="match status" value="1"/>
</dbReference>
<dbReference type="InterPro" id="IPR036736">
    <property type="entry name" value="ACP-like_sf"/>
</dbReference>
<dbReference type="PROSITE" id="PS50075">
    <property type="entry name" value="CARRIER"/>
    <property type="match status" value="1"/>
</dbReference>
<accession>A0A1M6PR41</accession>
<evidence type="ECO:0000259" key="1">
    <source>
        <dbReference type="PROSITE" id="PS50075"/>
    </source>
</evidence>
<dbReference type="RefSeq" id="WP_073149917.1">
    <property type="nucleotide sequence ID" value="NZ_FRAG01000026.1"/>
</dbReference>
<dbReference type="Pfam" id="PF00550">
    <property type="entry name" value="PP-binding"/>
    <property type="match status" value="1"/>
</dbReference>
<dbReference type="STRING" id="1121301.SAMN02745912_02254"/>
<proteinExistence type="predicted"/>
<dbReference type="AlphaFoldDB" id="A0A1M6PR41"/>
<evidence type="ECO:0000313" key="3">
    <source>
        <dbReference type="Proteomes" id="UP000184465"/>
    </source>
</evidence>
<dbReference type="EMBL" id="FRAG01000026">
    <property type="protein sequence ID" value="SHK10413.1"/>
    <property type="molecule type" value="Genomic_DNA"/>
</dbReference>
<evidence type="ECO:0000313" key="2">
    <source>
        <dbReference type="EMBL" id="SHK10413.1"/>
    </source>
</evidence>
<dbReference type="Proteomes" id="UP000184465">
    <property type="component" value="Unassembled WGS sequence"/>
</dbReference>
<protein>
    <submittedName>
        <fullName evidence="2">Phosphopantetheine attachment site</fullName>
    </submittedName>
</protein>
<keyword evidence="3" id="KW-1185">Reference proteome</keyword>
<sequence length="78" mass="8755">MMIEKKVEAYIKELTNEDILDHSMNLFEAGILTSLHVLDLISFIEGTFDLEIPVDEISMNSFGSVDGIVNLIEKLIKA</sequence>
<name>A0A1M6PR41_PARC5</name>
<reference evidence="3" key="1">
    <citation type="submission" date="2016-11" db="EMBL/GenBank/DDBJ databases">
        <authorList>
            <person name="Varghese N."/>
            <person name="Submissions S."/>
        </authorList>
    </citation>
    <scope>NUCLEOTIDE SEQUENCE [LARGE SCALE GENOMIC DNA]</scope>
    <source>
        <strain evidence="3">DSM 15212 / CIP 107654 / DViRD3</strain>
    </source>
</reference>